<dbReference type="Proteomes" id="UP000467841">
    <property type="component" value="Unassembled WGS sequence"/>
</dbReference>
<keyword evidence="2" id="KW-1185">Reference proteome</keyword>
<accession>A0A6D2J381</accession>
<reference evidence="1" key="1">
    <citation type="submission" date="2020-01" db="EMBL/GenBank/DDBJ databases">
        <authorList>
            <person name="Mishra B."/>
        </authorList>
    </citation>
    <scope>NUCLEOTIDE SEQUENCE [LARGE SCALE GENOMIC DNA]</scope>
</reference>
<proteinExistence type="predicted"/>
<protein>
    <recommendedName>
        <fullName evidence="3">Reverse transcriptase Ty1/copia-type domain-containing protein</fullName>
    </recommendedName>
</protein>
<dbReference type="EMBL" id="CACVBM020001112">
    <property type="protein sequence ID" value="CAA7031804.1"/>
    <property type="molecule type" value="Genomic_DNA"/>
</dbReference>
<evidence type="ECO:0000313" key="2">
    <source>
        <dbReference type="Proteomes" id="UP000467841"/>
    </source>
</evidence>
<name>A0A6D2J381_9BRAS</name>
<evidence type="ECO:0008006" key="3">
    <source>
        <dbReference type="Google" id="ProtNLM"/>
    </source>
</evidence>
<comment type="caution">
    <text evidence="1">The sequence shown here is derived from an EMBL/GenBank/DDBJ whole genome shotgun (WGS) entry which is preliminary data.</text>
</comment>
<organism evidence="1 2">
    <name type="scientific">Microthlaspi erraticum</name>
    <dbReference type="NCBI Taxonomy" id="1685480"/>
    <lineage>
        <taxon>Eukaryota</taxon>
        <taxon>Viridiplantae</taxon>
        <taxon>Streptophyta</taxon>
        <taxon>Embryophyta</taxon>
        <taxon>Tracheophyta</taxon>
        <taxon>Spermatophyta</taxon>
        <taxon>Magnoliopsida</taxon>
        <taxon>eudicotyledons</taxon>
        <taxon>Gunneridae</taxon>
        <taxon>Pentapetalae</taxon>
        <taxon>rosids</taxon>
        <taxon>malvids</taxon>
        <taxon>Brassicales</taxon>
        <taxon>Brassicaceae</taxon>
        <taxon>Coluteocarpeae</taxon>
        <taxon>Microthlaspi</taxon>
    </lineage>
</organism>
<gene>
    <name evidence="1" type="ORF">MERR_LOCUS19039</name>
</gene>
<dbReference type="AlphaFoldDB" id="A0A6D2J381"/>
<evidence type="ECO:0000313" key="1">
    <source>
        <dbReference type="EMBL" id="CAA7031804.1"/>
    </source>
</evidence>
<sequence length="121" mass="12824">MTKEFKMSMVGELKYFLGLQVNQTEKGIFVGCIGKGILKILGDIELIAVDNRRASIVVRNDPELIDILAMNGVDGPQTSALGVSAPLPPLKPTSCASQSTTTKVVVVSHGVGGGRESLFDH</sequence>